<dbReference type="AlphaFoldDB" id="A0A0R2BIF9"/>
<accession>A0A0R2BIF9</accession>
<organism evidence="2 3">
    <name type="scientific">Secundilactobacillus collinoides DSM 20515 = JCM 1123</name>
    <dbReference type="NCBI Taxonomy" id="1423733"/>
    <lineage>
        <taxon>Bacteria</taxon>
        <taxon>Bacillati</taxon>
        <taxon>Bacillota</taxon>
        <taxon>Bacilli</taxon>
        <taxon>Lactobacillales</taxon>
        <taxon>Lactobacillaceae</taxon>
        <taxon>Secundilactobacillus</taxon>
    </lineage>
</organism>
<proteinExistence type="predicted"/>
<dbReference type="EMBL" id="AYYR01000054">
    <property type="protein sequence ID" value="KRM75331.1"/>
    <property type="molecule type" value="Genomic_DNA"/>
</dbReference>
<reference evidence="2 3" key="1">
    <citation type="journal article" date="2015" name="Genome Announc.">
        <title>Expanding the biotechnology potential of lactobacilli through comparative genomics of 213 strains and associated genera.</title>
        <authorList>
            <person name="Sun Z."/>
            <person name="Harris H.M."/>
            <person name="McCann A."/>
            <person name="Guo C."/>
            <person name="Argimon S."/>
            <person name="Zhang W."/>
            <person name="Yang X."/>
            <person name="Jeffery I.B."/>
            <person name="Cooney J.C."/>
            <person name="Kagawa T.F."/>
            <person name="Liu W."/>
            <person name="Song Y."/>
            <person name="Salvetti E."/>
            <person name="Wrobel A."/>
            <person name="Rasinkangas P."/>
            <person name="Parkhill J."/>
            <person name="Rea M.C."/>
            <person name="O'Sullivan O."/>
            <person name="Ritari J."/>
            <person name="Douillard F.P."/>
            <person name="Paul Ross R."/>
            <person name="Yang R."/>
            <person name="Briner A.E."/>
            <person name="Felis G.E."/>
            <person name="de Vos W.M."/>
            <person name="Barrangou R."/>
            <person name="Klaenhammer T.R."/>
            <person name="Caufield P.W."/>
            <person name="Cui Y."/>
            <person name="Zhang H."/>
            <person name="O'Toole P.W."/>
        </authorList>
    </citation>
    <scope>NUCLEOTIDE SEQUENCE [LARGE SCALE GENOMIC DNA]</scope>
    <source>
        <strain evidence="2 3">DSM 20515</strain>
    </source>
</reference>
<feature type="signal peptide" evidence="1">
    <location>
        <begin position="1"/>
        <end position="30"/>
    </location>
</feature>
<keyword evidence="1" id="KW-0732">Signal</keyword>
<evidence type="ECO:0000313" key="3">
    <source>
        <dbReference type="Proteomes" id="UP000051845"/>
    </source>
</evidence>
<comment type="caution">
    <text evidence="2">The sequence shown here is derived from an EMBL/GenBank/DDBJ whole genome shotgun (WGS) entry which is preliminary data.</text>
</comment>
<dbReference type="RefSeq" id="WP_054762373.1">
    <property type="nucleotide sequence ID" value="NZ_AYYR01000054.1"/>
</dbReference>
<evidence type="ECO:0000256" key="1">
    <source>
        <dbReference type="SAM" id="SignalP"/>
    </source>
</evidence>
<evidence type="ECO:0000313" key="2">
    <source>
        <dbReference type="EMBL" id="KRM75331.1"/>
    </source>
</evidence>
<gene>
    <name evidence="2" type="ORF">FC82_GL002524</name>
</gene>
<name>A0A0R2BIF9_SECCO</name>
<dbReference type="PATRIC" id="fig|1423733.4.peg.2639"/>
<evidence type="ECO:0008006" key="4">
    <source>
        <dbReference type="Google" id="ProtNLM"/>
    </source>
</evidence>
<protein>
    <recommendedName>
        <fullName evidence="4">DUF5776 domain-containing protein</fullName>
    </recommendedName>
</protein>
<dbReference type="Proteomes" id="UP000051845">
    <property type="component" value="Unassembled WGS sequence"/>
</dbReference>
<sequence length="131" mass="14852">MKNIVKGSTVFVIAATLGAVATFGGTSVQAATWHKGTPKVFVGQKYRGKYVKSLRNIARHYEHVSATKTTYSVYGFQYEFKLKGTTYKYANKTYYIRGKAFGKTMTVKIRRLSTTKIRILPAGNWQTMTRY</sequence>
<feature type="chain" id="PRO_5006415392" description="DUF5776 domain-containing protein" evidence="1">
    <location>
        <begin position="31"/>
        <end position="131"/>
    </location>
</feature>